<dbReference type="RefSeq" id="WP_115934769.1">
    <property type="nucleotide sequence ID" value="NZ_QRDW01000001.1"/>
</dbReference>
<feature type="domain" description="YhdP central" evidence="1">
    <location>
        <begin position="378"/>
        <end position="878"/>
    </location>
</feature>
<reference evidence="2 3" key="1">
    <citation type="submission" date="2018-07" db="EMBL/GenBank/DDBJ databases">
        <title>Genomic Encyclopedia of Type Strains, Phase III (KMG-III): the genomes of soil and plant-associated and newly described type strains.</title>
        <authorList>
            <person name="Whitman W."/>
        </authorList>
    </citation>
    <scope>NUCLEOTIDE SEQUENCE [LARGE SCALE GENOMIC DNA]</scope>
    <source>
        <strain evidence="2 3">CECT 8488</strain>
    </source>
</reference>
<proteinExistence type="predicted"/>
<keyword evidence="3" id="KW-1185">Reference proteome</keyword>
<dbReference type="Proteomes" id="UP000256845">
    <property type="component" value="Unassembled WGS sequence"/>
</dbReference>
<gene>
    <name evidence="2" type="ORF">DFP90_101441</name>
</gene>
<name>A0A3D9HW56_9PROT</name>
<evidence type="ECO:0000313" key="2">
    <source>
        <dbReference type="EMBL" id="RED53649.1"/>
    </source>
</evidence>
<protein>
    <submittedName>
        <fullName evidence="2">AsmA-like protein</fullName>
    </submittedName>
</protein>
<evidence type="ECO:0000259" key="1">
    <source>
        <dbReference type="Pfam" id="PF13116"/>
    </source>
</evidence>
<dbReference type="EMBL" id="QRDW01000001">
    <property type="protein sequence ID" value="RED53649.1"/>
    <property type="molecule type" value="Genomic_DNA"/>
</dbReference>
<dbReference type="AlphaFoldDB" id="A0A3D9HW56"/>
<comment type="caution">
    <text evidence="2">The sequence shown here is derived from an EMBL/GenBank/DDBJ whole genome shotgun (WGS) entry which is preliminary data.</text>
</comment>
<dbReference type="InterPro" id="IPR025263">
    <property type="entry name" value="YhdP_central"/>
</dbReference>
<dbReference type="OrthoDB" id="7161641at2"/>
<organism evidence="2 3">
    <name type="scientific">Aestuariispira insulae</name>
    <dbReference type="NCBI Taxonomy" id="1461337"/>
    <lineage>
        <taxon>Bacteria</taxon>
        <taxon>Pseudomonadati</taxon>
        <taxon>Pseudomonadota</taxon>
        <taxon>Alphaproteobacteria</taxon>
        <taxon>Rhodospirillales</taxon>
        <taxon>Kiloniellaceae</taxon>
        <taxon>Aestuariispira</taxon>
    </lineage>
</organism>
<sequence length="1131" mass="121705">MTARSLRFFVEVCAGLLAGLFILIAAAVWKLSSGPVELDFITPSLEEALNSQDTPFTFDVGTTVLTWGGWDRAVDIVAQDVMISPRQKGHAPVAVLPEISVGFSLKALREGTIAPTMLEFLHPKFSLKRNHLGDWGIVMDVGQGEVAPADDGKGLMDLLTGFSSAGAAEDQGRFGYLNHITFADALVTIDDQKTGRKWDASIAKLDIERTGFGVALEFDGLLQLDGISVDLSLIATKDFGEDIFHVTFDSPYMDPAILSGFFPDVALLSTELPKLVTSGDADIGEDGWPRAANLLVSSEAGGLSVKLGQVSGDPSGSGERHYRAGLTLEGAQLGLWGAYLPEELRKADILAKADATAEIEFSVNGHSQNVTFGDVGISLAMDPGTVAVPSLYHEALQFDALRMSAAISDSGRHVVLETLEIDLPDGALSANAHIVQTETGRSVELDGKLTDFNFASLDKYWPENLGSDARAWVVPNIPEAFVPEATISIAGLLGDEGTFELTRMGGEILMQDSVVDYLNPLPPARGVSGRAVFDESTFDIDVATGHVGNLHLTGGKINILGIGVDETIDINLQIKGPFRETLELVDHEPLKLVSGIGFDPATVNADAVGAVRLAFPLINDLEAKSINVTASAKLTNLKMEDAFQGRPVQGQDLEMAVDNDGFEIAGDVVLEETPLRVTWKERFGDDETLRKELTASGQVDEHLLKKFGHTVAPVIEGPAQVKLISQEFRDGSQKLLLDADLTDSGMVIAPLNWMKPRTFPASLSLIMLLEDGQPVRLNKIRFKDETLETDFDMVLSEDMSVIQSVDMKEMVLDGGRTTGKLSLTEKGAYEVVLEGDRFDLTGIIDQALGELELEKLSEEQQASTPFSIRATFTELTAIPKRRLGPSSLEIRHDGQNVRRFHLSSVLDDLSELEIDYGPEGGGYRLLATADNAGTAFRNLNLFDRIEGGNLKVTGHRVSADEPLVGHVEMDEYTLVKAPVMAKVLEFMSLTGILTSLTDKGLPFSRFEADYSLDEAVLSFAKARAFSPSIGISIKGSYNLDEDRIDAKGTVAPAYAINRVLNIIPVVGWLLTGGEDSGFLGANYEVSGPMDKPEITVNPLSALAPGALRKIFDIFPDGESSAPGEGSKSGGN</sequence>
<evidence type="ECO:0000313" key="3">
    <source>
        <dbReference type="Proteomes" id="UP000256845"/>
    </source>
</evidence>
<dbReference type="Pfam" id="PF13116">
    <property type="entry name" value="YhdP"/>
    <property type="match status" value="1"/>
</dbReference>
<accession>A0A3D9HW56</accession>